<dbReference type="Gene3D" id="3.30.43.10">
    <property type="entry name" value="Uridine Diphospho-n-acetylenolpyruvylglucosamine Reductase, domain 2"/>
    <property type="match status" value="1"/>
</dbReference>
<evidence type="ECO:0000313" key="8">
    <source>
        <dbReference type="Proteomes" id="UP001651050"/>
    </source>
</evidence>
<protein>
    <submittedName>
        <fullName evidence="7">FAD-binding oxidoreductase</fullName>
    </submittedName>
</protein>
<evidence type="ECO:0000256" key="4">
    <source>
        <dbReference type="ARBA" id="ARBA00022827"/>
    </source>
</evidence>
<comment type="similarity">
    <text evidence="2">Belongs to the oxygen-dependent FAD-linked oxidoreductase family.</text>
</comment>
<dbReference type="InterPro" id="IPR036318">
    <property type="entry name" value="FAD-bd_PCMH-like_sf"/>
</dbReference>
<reference evidence="7 8" key="1">
    <citation type="submission" date="2022-02" db="EMBL/GenBank/DDBJ databases">
        <title>The car tank lid bacteriome: a reservoir of bacteria with potential in bioremediation of fuel.</title>
        <authorList>
            <person name="Vidal-Verdu A."/>
            <person name="Gomez-Martinez D."/>
            <person name="Latorre-Perez A."/>
            <person name="Pereto J."/>
            <person name="Porcar M."/>
        </authorList>
    </citation>
    <scope>NUCLEOTIDE SEQUENCE [LARGE SCALE GENOMIC DNA]</scope>
    <source>
        <strain evidence="7 8">4D.3</strain>
    </source>
</reference>
<dbReference type="InterPro" id="IPR006094">
    <property type="entry name" value="Oxid_FAD_bind_N"/>
</dbReference>
<evidence type="ECO:0000256" key="1">
    <source>
        <dbReference type="ARBA" id="ARBA00001974"/>
    </source>
</evidence>
<dbReference type="PROSITE" id="PS00862">
    <property type="entry name" value="OX2_COVAL_FAD"/>
    <property type="match status" value="1"/>
</dbReference>
<evidence type="ECO:0000256" key="3">
    <source>
        <dbReference type="ARBA" id="ARBA00022630"/>
    </source>
</evidence>
<evidence type="ECO:0000256" key="2">
    <source>
        <dbReference type="ARBA" id="ARBA00005466"/>
    </source>
</evidence>
<dbReference type="InterPro" id="IPR006093">
    <property type="entry name" value="Oxy_OxRdtase_FAD_BS"/>
</dbReference>
<name>A0ABT0J211_9MICO</name>
<dbReference type="PANTHER" id="PTHR42973">
    <property type="entry name" value="BINDING OXIDOREDUCTASE, PUTATIVE (AFU_ORTHOLOGUE AFUA_1G17690)-RELATED"/>
    <property type="match status" value="1"/>
</dbReference>
<keyword evidence="4" id="KW-0274">FAD</keyword>
<comment type="caution">
    <text evidence="7">The sequence shown here is derived from an EMBL/GenBank/DDBJ whole genome shotgun (WGS) entry which is preliminary data.</text>
</comment>
<dbReference type="SUPFAM" id="SSF56176">
    <property type="entry name" value="FAD-binding/transporter-associated domain-like"/>
    <property type="match status" value="1"/>
</dbReference>
<dbReference type="InterPro" id="IPR012951">
    <property type="entry name" value="BBE"/>
</dbReference>
<dbReference type="Gene3D" id="3.30.465.10">
    <property type="match status" value="1"/>
</dbReference>
<dbReference type="EMBL" id="JALQCY010000002">
    <property type="protein sequence ID" value="MCK9793537.1"/>
    <property type="molecule type" value="Genomic_DNA"/>
</dbReference>
<dbReference type="RefSeq" id="WP_416343383.1">
    <property type="nucleotide sequence ID" value="NZ_JALQCY010000002.1"/>
</dbReference>
<dbReference type="PROSITE" id="PS51387">
    <property type="entry name" value="FAD_PCMH"/>
    <property type="match status" value="1"/>
</dbReference>
<keyword evidence="3" id="KW-0285">Flavoprotein</keyword>
<comment type="cofactor">
    <cofactor evidence="1">
        <name>FAD</name>
        <dbReference type="ChEBI" id="CHEBI:57692"/>
    </cofactor>
</comment>
<dbReference type="PANTHER" id="PTHR42973:SF39">
    <property type="entry name" value="FAD-BINDING PCMH-TYPE DOMAIN-CONTAINING PROTEIN"/>
    <property type="match status" value="1"/>
</dbReference>
<dbReference type="InterPro" id="IPR016166">
    <property type="entry name" value="FAD-bd_PCMH"/>
</dbReference>
<keyword evidence="5" id="KW-0560">Oxidoreductase</keyword>
<evidence type="ECO:0000256" key="5">
    <source>
        <dbReference type="ARBA" id="ARBA00023002"/>
    </source>
</evidence>
<evidence type="ECO:0000313" key="7">
    <source>
        <dbReference type="EMBL" id="MCK9793537.1"/>
    </source>
</evidence>
<dbReference type="InterPro" id="IPR016167">
    <property type="entry name" value="FAD-bd_PCMH_sub1"/>
</dbReference>
<proteinExistence type="inferred from homology"/>
<dbReference type="InterPro" id="IPR050416">
    <property type="entry name" value="FAD-linked_Oxidoreductase"/>
</dbReference>
<sequence>MSVTSDPLQPSVSAGSLRSALGAAVPVVAPEDDGYAAARAIQAGGVEHRPAAIVRPTDAPEVAAAVRFARDAGVEVSVRSGGHSVFGLGAADGSVALDLRGLDGVEIDVEGRTAWVGGGITAGAYSHAAGEHGLATPFGDTGGVGVGGITLGGGIGLLSRSLGMTIDSLLGAEVVTADGEVVRTDADHEPDLFWALRGGGGNFGVVTRFRFALHEVSQVVGGVLLMPATPESVAGVVAAADAAPPGLTVIVMVMPAPPMPMIPDQWHGRVVVMANACWSGPRDEADAALAPLRDVAARAGGALLDGLRPAPYASLLEGGPPGGPVVATGRSFFADGVDETAAAHLLEQLESCDAMMRAAQLRVLGGAVADVPADATAYPHRAARMVGNVAAVAPDAATALGYTPWVDALAGRLRQGDAAYVNFSLDGGEAAARAAYPGATWDRLRDVKRRYDPQNLFRGNVNVPPA</sequence>
<keyword evidence="8" id="KW-1185">Reference proteome</keyword>
<dbReference type="Pfam" id="PF08031">
    <property type="entry name" value="BBE"/>
    <property type="match status" value="1"/>
</dbReference>
<organism evidence="7 8">
    <name type="scientific">Isoptericola peretonis</name>
    <dbReference type="NCBI Taxonomy" id="2918523"/>
    <lineage>
        <taxon>Bacteria</taxon>
        <taxon>Bacillati</taxon>
        <taxon>Actinomycetota</taxon>
        <taxon>Actinomycetes</taxon>
        <taxon>Micrococcales</taxon>
        <taxon>Promicromonosporaceae</taxon>
        <taxon>Isoptericola</taxon>
    </lineage>
</organism>
<dbReference type="Proteomes" id="UP001651050">
    <property type="component" value="Unassembled WGS sequence"/>
</dbReference>
<feature type="domain" description="FAD-binding PCMH-type" evidence="6">
    <location>
        <begin position="46"/>
        <end position="216"/>
    </location>
</feature>
<dbReference type="InterPro" id="IPR016169">
    <property type="entry name" value="FAD-bd_PCMH_sub2"/>
</dbReference>
<gene>
    <name evidence="7" type="ORF">M1843_07255</name>
</gene>
<evidence type="ECO:0000259" key="6">
    <source>
        <dbReference type="PROSITE" id="PS51387"/>
    </source>
</evidence>
<dbReference type="Pfam" id="PF01565">
    <property type="entry name" value="FAD_binding_4"/>
    <property type="match status" value="1"/>
</dbReference>
<accession>A0ABT0J211</accession>
<dbReference type="Gene3D" id="3.40.462.20">
    <property type="match status" value="1"/>
</dbReference>